<dbReference type="PATRIC" id="fig|1288298.3.peg.4168"/>
<name>A0A0A0HH92_9RHOB</name>
<gene>
    <name evidence="2" type="ORF">rosmuc_04173</name>
</gene>
<dbReference type="NCBIfam" id="TIGR03453">
    <property type="entry name" value="partition_RepA"/>
    <property type="match status" value="1"/>
</dbReference>
<accession>A0A0A0HH92</accession>
<dbReference type="AlphaFoldDB" id="A0A0A0HH92"/>
<dbReference type="Pfam" id="PF13614">
    <property type="entry name" value="AAA_31"/>
    <property type="match status" value="1"/>
</dbReference>
<dbReference type="CDD" id="cd02042">
    <property type="entry name" value="ParAB_family"/>
    <property type="match status" value="1"/>
</dbReference>
<dbReference type="PANTHER" id="PTHR13696:SF52">
    <property type="entry name" value="PARA FAMILY PROTEIN CT_582"/>
    <property type="match status" value="1"/>
</dbReference>
<reference evidence="2 3" key="1">
    <citation type="submission" date="2013-01" db="EMBL/GenBank/DDBJ databases">
        <authorList>
            <person name="Fiebig A."/>
            <person name="Goeker M."/>
            <person name="Klenk H.-P.P."/>
        </authorList>
    </citation>
    <scope>NUCLEOTIDE SEQUENCE [LARGE SCALE GENOMIC DNA]</scope>
    <source>
        <strain evidence="2 3">DSM 17069</strain>
    </source>
</reference>
<dbReference type="PANTHER" id="PTHR13696">
    <property type="entry name" value="P-LOOP CONTAINING NUCLEOSIDE TRIPHOSPHATE HYDROLASE"/>
    <property type="match status" value="1"/>
</dbReference>
<dbReference type="EMBL" id="AONH01000025">
    <property type="protein sequence ID" value="KGM86064.1"/>
    <property type="molecule type" value="Genomic_DNA"/>
</dbReference>
<dbReference type="SUPFAM" id="SSF52540">
    <property type="entry name" value="P-loop containing nucleoside triphosphate hydrolases"/>
    <property type="match status" value="1"/>
</dbReference>
<evidence type="ECO:0000259" key="1">
    <source>
        <dbReference type="Pfam" id="PF13614"/>
    </source>
</evidence>
<dbReference type="InterPro" id="IPR050678">
    <property type="entry name" value="DNA_Partitioning_ATPase"/>
</dbReference>
<dbReference type="InterPro" id="IPR025669">
    <property type="entry name" value="AAA_dom"/>
</dbReference>
<dbReference type="Proteomes" id="UP000030021">
    <property type="component" value="Unassembled WGS sequence"/>
</dbReference>
<evidence type="ECO:0000313" key="2">
    <source>
        <dbReference type="EMBL" id="KGM86064.1"/>
    </source>
</evidence>
<organism evidence="2 3">
    <name type="scientific">Roseovarius mucosus DSM 17069</name>
    <dbReference type="NCBI Taxonomy" id="1288298"/>
    <lineage>
        <taxon>Bacteria</taxon>
        <taxon>Pseudomonadati</taxon>
        <taxon>Pseudomonadota</taxon>
        <taxon>Alphaproteobacteria</taxon>
        <taxon>Rhodobacterales</taxon>
        <taxon>Roseobacteraceae</taxon>
        <taxon>Roseovarius</taxon>
    </lineage>
</organism>
<dbReference type="Gene3D" id="3.40.50.300">
    <property type="entry name" value="P-loop containing nucleotide triphosphate hydrolases"/>
    <property type="match status" value="1"/>
</dbReference>
<dbReference type="OrthoDB" id="9777757at2"/>
<evidence type="ECO:0000313" key="3">
    <source>
        <dbReference type="Proteomes" id="UP000030021"/>
    </source>
</evidence>
<comment type="caution">
    <text evidence="2">The sequence shown here is derived from an EMBL/GenBank/DDBJ whole genome shotgun (WGS) entry which is preliminary data.</text>
</comment>
<protein>
    <submittedName>
        <fullName evidence="2">Plasmid partitioning protein RepA</fullName>
    </submittedName>
</protein>
<proteinExistence type="predicted"/>
<dbReference type="eggNOG" id="COG1192">
    <property type="taxonomic scope" value="Bacteria"/>
</dbReference>
<feature type="domain" description="AAA" evidence="1">
    <location>
        <begin position="112"/>
        <end position="281"/>
    </location>
</feature>
<dbReference type="HOGENOM" id="CLU_037612_9_0_5"/>
<dbReference type="InterPro" id="IPR027417">
    <property type="entry name" value="P-loop_NTPase"/>
</dbReference>
<dbReference type="InterPro" id="IPR017818">
    <property type="entry name" value="Plasmid_partition_RepA"/>
</dbReference>
<sequence length="393" mass="43737">MNGIRASQRFEVMSKRLGSRLREHAQETFPPDAQKGLRRFAMREAAELLRINQNTFRHHVSNLEGFPEGVLEGGNRRSFSAEEMVEAQRVLLETGRIKPEEHPHRRPGEACQVLTIFNLKGGSAKTSSVAHVGQLLGLRGYRVLLIDLDSQASLTNLFGVTPELDPDMPTSYDLIRSDDPLPATEIIRKTNFPTVDLIPASMDIMEYEFEVALSFRHGATTFHSRIREALEPVLNRYDVVIFDTPPQLNFSVISALFASTGVLIPLNASMLDVMSLASFLGMASNLMGVVEAHAPEHGLNFVRVLITRYENTDGPQVQISSLLRTVLGDAVLSAEFLKSTAVGDAANTQQSIFEVEPRDVNRRTYERAIESVSRVTDEVEREILKAWGRSHGA</sequence>